<reference evidence="1" key="1">
    <citation type="submission" date="2018-10" db="EMBL/GenBank/DDBJ databases">
        <title>Population genomic analysis revealed the cold adaptation of white poplar.</title>
        <authorList>
            <person name="Liu Y.-J."/>
        </authorList>
    </citation>
    <scope>NUCLEOTIDE SEQUENCE [LARGE SCALE GENOMIC DNA]</scope>
    <source>
        <strain evidence="1">PAL-ZL1</strain>
    </source>
</reference>
<dbReference type="EMBL" id="RCHU01000507">
    <property type="protein sequence ID" value="TKS02905.1"/>
    <property type="molecule type" value="Genomic_DNA"/>
</dbReference>
<sequence length="109" mass="12720">MVLQKQKSSRERRVKEEKLDDVVKQKRRVVALCRHATQKHIRERDSSATQPMITMSLLSWNCHGLGHPGAVQFLCKLLKLETPEIVFSSKTKLKNKEFEGVEREDFFPQ</sequence>
<name>A0A4U5Q464_POPAL</name>
<evidence type="ECO:0000313" key="1">
    <source>
        <dbReference type="EMBL" id="TKS02905.1"/>
    </source>
</evidence>
<organism evidence="1">
    <name type="scientific">Populus alba</name>
    <name type="common">White poplar</name>
    <dbReference type="NCBI Taxonomy" id="43335"/>
    <lineage>
        <taxon>Eukaryota</taxon>
        <taxon>Viridiplantae</taxon>
        <taxon>Streptophyta</taxon>
        <taxon>Embryophyta</taxon>
        <taxon>Tracheophyta</taxon>
        <taxon>Spermatophyta</taxon>
        <taxon>Magnoliopsida</taxon>
        <taxon>eudicotyledons</taxon>
        <taxon>Gunneridae</taxon>
        <taxon>Pentapetalae</taxon>
        <taxon>rosids</taxon>
        <taxon>fabids</taxon>
        <taxon>Malpighiales</taxon>
        <taxon>Salicaceae</taxon>
        <taxon>Saliceae</taxon>
        <taxon>Populus</taxon>
    </lineage>
</organism>
<accession>A0A4U5Q464</accession>
<gene>
    <name evidence="1" type="ORF">D5086_0000156960</name>
</gene>
<proteinExistence type="predicted"/>
<dbReference type="AlphaFoldDB" id="A0A4U5Q464"/>
<protein>
    <submittedName>
        <fullName evidence="1">Uncharacterized protein</fullName>
    </submittedName>
</protein>
<comment type="caution">
    <text evidence="1">The sequence shown here is derived from an EMBL/GenBank/DDBJ whole genome shotgun (WGS) entry which is preliminary data.</text>
</comment>